<gene>
    <name evidence="1" type="ORF">MB14_02560</name>
</gene>
<evidence type="ECO:0000313" key="1">
    <source>
        <dbReference type="EMBL" id="KYG77100.1"/>
    </source>
</evidence>
<dbReference type="EMBL" id="LQZQ01000012">
    <property type="protein sequence ID" value="KYG77100.1"/>
    <property type="molecule type" value="Genomic_DNA"/>
</dbReference>
<comment type="caution">
    <text evidence="1">The sequence shown here is derived from an EMBL/GenBank/DDBJ whole genome shotgun (WGS) entry which is preliminary data.</text>
</comment>
<reference evidence="1" key="1">
    <citation type="submission" date="2016-01" db="EMBL/GenBank/DDBJ databases">
        <title>Genome sequencing of Roseivirga ehrenbergii KMM 6017.</title>
        <authorList>
            <person name="Selvaratnam C."/>
            <person name="Thevarajoo S."/>
            <person name="Goh K.M."/>
            <person name="Ee R."/>
            <person name="Chan K.-G."/>
            <person name="Chong C.S."/>
        </authorList>
    </citation>
    <scope>NUCLEOTIDE SEQUENCE [LARGE SCALE GENOMIC DNA]</scope>
    <source>
        <strain evidence="1">KMM 6017</strain>
    </source>
</reference>
<sequence>MALLLMYWFEKKINKTKGRIKKSLFLFGLLVNLEYTRKPMTQVRGITKRASIFERIKNTMDFLRNYINKI</sequence>
<accession>A0A150XEH3</accession>
<evidence type="ECO:0000313" key="2">
    <source>
        <dbReference type="Proteomes" id="UP000075583"/>
    </source>
</evidence>
<protein>
    <submittedName>
        <fullName evidence="1">Uncharacterized protein</fullName>
    </submittedName>
</protein>
<proteinExistence type="predicted"/>
<keyword evidence="2" id="KW-1185">Reference proteome</keyword>
<dbReference type="AlphaFoldDB" id="A0A150XEH3"/>
<organism evidence="1 2">
    <name type="scientific">Roseivirga ehrenbergii (strain DSM 102268 / JCM 13514 / KCTC 12282 / NCIMB 14502 / KMM 6017)</name>
    <dbReference type="NCBI Taxonomy" id="279360"/>
    <lineage>
        <taxon>Bacteria</taxon>
        <taxon>Pseudomonadati</taxon>
        <taxon>Bacteroidota</taxon>
        <taxon>Cytophagia</taxon>
        <taxon>Cytophagales</taxon>
        <taxon>Roseivirgaceae</taxon>
        <taxon>Roseivirga</taxon>
    </lineage>
</organism>
<name>A0A150XEH3_ROSEK</name>
<dbReference type="STRING" id="279360.MB14_02560"/>
<dbReference type="Proteomes" id="UP000075583">
    <property type="component" value="Unassembled WGS sequence"/>
</dbReference>